<evidence type="ECO:0000256" key="3">
    <source>
        <dbReference type="PROSITE-ProRule" id="PRU00175"/>
    </source>
</evidence>
<keyword evidence="1 3" id="KW-0863">Zinc-finger</keyword>
<sequence>MSLNYIEQSGVILTPSPYCSLCNKNVNTNTCHIKTGCEHFFHKNCFDKYIENNSNCPICDVALTSYSGKNNPNRQMITRQQKRNQNANLETETLQSEQTVTVGITHDEESRINRLVTAAVTTQQTRLLSELKQQMTTLIQSSLETTFRNFTAQNPSISTPTFETSHNITHLPPIQENVQTVDELLGINSLNTNVPEFFPDSVHLENILAEIWESNKFDRHHTKPQIRTTSRHTFNVKRLNSKGHRQVLKICHGKATRPKASEHIRQSLRNILNSLALKIIVIHKEKSFNSESTNFMTKMEFGITISRDQLLARGYSEVEAISVKMDRRYKKEVVGENDNTIGLAYQTKYADPNVSPNMGTDDEHSTT</sequence>
<reference evidence="5" key="1">
    <citation type="submission" date="2020-05" db="UniProtKB">
        <authorList>
            <consortium name="EnsemblMetazoa"/>
        </authorList>
    </citation>
    <scope>IDENTIFICATION</scope>
    <source>
        <strain evidence="5">TTRI</strain>
    </source>
</reference>
<protein>
    <submittedName>
        <fullName evidence="5">RING-type domain-containing protein</fullName>
    </submittedName>
</protein>
<proteinExistence type="predicted"/>
<evidence type="ECO:0000259" key="4">
    <source>
        <dbReference type="PROSITE" id="PS50089"/>
    </source>
</evidence>
<evidence type="ECO:0000313" key="6">
    <source>
        <dbReference type="Proteomes" id="UP000078200"/>
    </source>
</evidence>
<dbReference type="EnsemblMetazoa" id="GAUT022374-RA">
    <property type="protein sequence ID" value="GAUT022374-PA"/>
    <property type="gene ID" value="GAUT022374"/>
</dbReference>
<evidence type="ECO:0000256" key="2">
    <source>
        <dbReference type="ARBA" id="ARBA00022833"/>
    </source>
</evidence>
<dbReference type="GO" id="GO:0008270">
    <property type="term" value="F:zinc ion binding"/>
    <property type="evidence" value="ECO:0007669"/>
    <property type="project" value="UniProtKB-KW"/>
</dbReference>
<dbReference type="SUPFAM" id="SSF57850">
    <property type="entry name" value="RING/U-box"/>
    <property type="match status" value="1"/>
</dbReference>
<dbReference type="Pfam" id="PF13639">
    <property type="entry name" value="zf-RING_2"/>
    <property type="match status" value="1"/>
</dbReference>
<dbReference type="PROSITE" id="PS50089">
    <property type="entry name" value="ZF_RING_2"/>
    <property type="match status" value="1"/>
</dbReference>
<organism evidence="5 6">
    <name type="scientific">Glossina austeni</name>
    <name type="common">Savannah tsetse fly</name>
    <dbReference type="NCBI Taxonomy" id="7395"/>
    <lineage>
        <taxon>Eukaryota</taxon>
        <taxon>Metazoa</taxon>
        <taxon>Ecdysozoa</taxon>
        <taxon>Arthropoda</taxon>
        <taxon>Hexapoda</taxon>
        <taxon>Insecta</taxon>
        <taxon>Pterygota</taxon>
        <taxon>Neoptera</taxon>
        <taxon>Endopterygota</taxon>
        <taxon>Diptera</taxon>
        <taxon>Brachycera</taxon>
        <taxon>Muscomorpha</taxon>
        <taxon>Hippoboscoidea</taxon>
        <taxon>Glossinidae</taxon>
        <taxon>Glossina</taxon>
    </lineage>
</organism>
<feature type="domain" description="RING-type" evidence="4">
    <location>
        <begin position="19"/>
        <end position="60"/>
    </location>
</feature>
<evidence type="ECO:0000256" key="1">
    <source>
        <dbReference type="ARBA" id="ARBA00022771"/>
    </source>
</evidence>
<keyword evidence="6" id="KW-1185">Reference proteome</keyword>
<accession>A0A1A9V130</accession>
<evidence type="ECO:0000313" key="5">
    <source>
        <dbReference type="EnsemblMetazoa" id="GAUT022374-PA"/>
    </source>
</evidence>
<keyword evidence="2" id="KW-0862">Zinc</keyword>
<dbReference type="VEuPathDB" id="VectorBase:GAUT022374"/>
<keyword evidence="1 3" id="KW-0479">Metal-binding</keyword>
<dbReference type="AlphaFoldDB" id="A0A1A9V130"/>
<dbReference type="InterPro" id="IPR013083">
    <property type="entry name" value="Znf_RING/FYVE/PHD"/>
</dbReference>
<dbReference type="Proteomes" id="UP000078200">
    <property type="component" value="Unassembled WGS sequence"/>
</dbReference>
<name>A0A1A9V130_GLOAU</name>
<dbReference type="Gene3D" id="3.30.40.10">
    <property type="entry name" value="Zinc/RING finger domain, C3HC4 (zinc finger)"/>
    <property type="match status" value="1"/>
</dbReference>
<dbReference type="InterPro" id="IPR001841">
    <property type="entry name" value="Znf_RING"/>
</dbReference>